<evidence type="ECO:0000313" key="2">
    <source>
        <dbReference type="EMBL" id="EAR51150.1"/>
    </source>
</evidence>
<dbReference type="InterPro" id="IPR029068">
    <property type="entry name" value="Glyas_Bleomycin-R_OHBP_Dase"/>
</dbReference>
<feature type="domain" description="PhnB-like" evidence="1">
    <location>
        <begin position="4"/>
        <end position="131"/>
    </location>
</feature>
<dbReference type="AlphaFoldDB" id="Q2CEV8"/>
<dbReference type="SUPFAM" id="SSF54593">
    <property type="entry name" value="Glyoxalase/Bleomycin resistance protein/Dihydroxybiphenyl dioxygenase"/>
    <property type="match status" value="1"/>
</dbReference>
<dbReference type="OrthoDB" id="9795306at2"/>
<proteinExistence type="predicted"/>
<evidence type="ECO:0000259" key="1">
    <source>
        <dbReference type="Pfam" id="PF06983"/>
    </source>
</evidence>
<dbReference type="EMBL" id="AAOT01000016">
    <property type="protein sequence ID" value="EAR51150.1"/>
    <property type="molecule type" value="Genomic_DNA"/>
</dbReference>
<dbReference type="InterPro" id="IPR028973">
    <property type="entry name" value="PhnB-like"/>
</dbReference>
<name>Q2CEV8_OCEGH</name>
<accession>Q2CEV8</accession>
<organism evidence="2 3">
    <name type="scientific">Oceanicola granulosus (strain ATCC BAA-861 / DSM 15982 / KCTC 12143 / HTCC2516)</name>
    <dbReference type="NCBI Taxonomy" id="314256"/>
    <lineage>
        <taxon>Bacteria</taxon>
        <taxon>Pseudomonadati</taxon>
        <taxon>Pseudomonadota</taxon>
        <taxon>Alphaproteobacteria</taxon>
        <taxon>Rhodobacterales</taxon>
        <taxon>Roseobacteraceae</taxon>
        <taxon>Oceanicola</taxon>
    </lineage>
</organism>
<dbReference type="HOGENOM" id="CLU_046006_17_1_5"/>
<keyword evidence="3" id="KW-1185">Reference proteome</keyword>
<evidence type="ECO:0000313" key="3">
    <source>
        <dbReference type="Proteomes" id="UP000003635"/>
    </source>
</evidence>
<dbReference type="PANTHER" id="PTHR33990:SF1">
    <property type="entry name" value="PROTEIN YJDN"/>
    <property type="match status" value="1"/>
</dbReference>
<dbReference type="Proteomes" id="UP000003635">
    <property type="component" value="Unassembled WGS sequence"/>
</dbReference>
<comment type="caution">
    <text evidence="2">The sequence shown here is derived from an EMBL/GenBank/DDBJ whole genome shotgun (WGS) entry which is preliminary data.</text>
</comment>
<dbReference type="PANTHER" id="PTHR33990">
    <property type="entry name" value="PROTEIN YJDN-RELATED"/>
    <property type="match status" value="1"/>
</dbReference>
<dbReference type="Gene3D" id="3.10.180.10">
    <property type="entry name" value="2,3-Dihydroxybiphenyl 1,2-Dioxygenase, domain 1"/>
    <property type="match status" value="1"/>
</dbReference>
<gene>
    <name evidence="2" type="ORF">OG2516_14785</name>
</gene>
<dbReference type="eggNOG" id="COG2764">
    <property type="taxonomic scope" value="Bacteria"/>
</dbReference>
<reference evidence="2 3" key="1">
    <citation type="journal article" date="2010" name="J. Bacteriol.">
        <title>Genome sequences of Oceanicola granulosus HTCC2516(T) and Oceanicola batsensis HTCC2597(TDelta).</title>
        <authorList>
            <person name="Thrash J.C."/>
            <person name="Cho J.C."/>
            <person name="Vergin K.L."/>
            <person name="Giovannoni S.J."/>
        </authorList>
    </citation>
    <scope>NUCLEOTIDE SEQUENCE [LARGE SCALE GENOMIC DNA]</scope>
    <source>
        <strain evidence="3">ATCC BAA-861 / DSM 15982 / KCTC 12143 / HTCC2516</strain>
    </source>
</reference>
<sequence>MHPIPYVFFKDQCRPAFERYGQTFGAPPEFMNFADMPDETRAQMPNMPTDAVMHGAVRIGEGWLYGSDDPSGETPAMNGVNIHVELDDEAETRRVWDALSEGADIRMPLEPTFWAPLFGTMTDRFGVRWMIAQKPDQPA</sequence>
<dbReference type="RefSeq" id="WP_007256472.1">
    <property type="nucleotide sequence ID" value="NZ_CH724108.1"/>
</dbReference>
<protein>
    <recommendedName>
        <fullName evidence="1">PhnB-like domain-containing protein</fullName>
    </recommendedName>
</protein>
<dbReference type="STRING" id="314256.OG2516_14785"/>
<dbReference type="CDD" id="cd06588">
    <property type="entry name" value="PhnB_like"/>
    <property type="match status" value="1"/>
</dbReference>
<dbReference type="Pfam" id="PF06983">
    <property type="entry name" value="3-dmu-9_3-mt"/>
    <property type="match status" value="1"/>
</dbReference>